<reference evidence="1 2" key="1">
    <citation type="submission" date="2016-05" db="EMBL/GenBank/DDBJ databases">
        <title>Microbial solvent formation.</title>
        <authorList>
            <person name="Poehlein A."/>
            <person name="Montoya Solano J.D."/>
            <person name="Flitsch S."/>
            <person name="Krabben P."/>
            <person name="Duerre P."/>
            <person name="Daniel R."/>
        </authorList>
    </citation>
    <scope>NUCLEOTIDE SEQUENCE [LARGE SCALE GENOMIC DNA]</scope>
    <source>
        <strain evidence="1 2">DSM 2619</strain>
    </source>
</reference>
<evidence type="ECO:0000313" key="1">
    <source>
        <dbReference type="EMBL" id="OOM80613.1"/>
    </source>
</evidence>
<dbReference type="RefSeq" id="WP_278281606.1">
    <property type="nucleotide sequence ID" value="NZ_LZZM01000080.1"/>
</dbReference>
<sequence length="40" mass="4933">MIDGQSKYEIQPIREVILNISNEFFMNHLMLMLYLQRQFQ</sequence>
<evidence type="ECO:0000313" key="2">
    <source>
        <dbReference type="Proteomes" id="UP000190890"/>
    </source>
</evidence>
<keyword evidence="2" id="KW-1185">Reference proteome</keyword>
<protein>
    <submittedName>
        <fullName evidence="1">Uncharacterized protein</fullName>
    </submittedName>
</protein>
<comment type="caution">
    <text evidence="1">The sequence shown here is derived from an EMBL/GenBank/DDBJ whole genome shotgun (WGS) entry which is preliminary data.</text>
</comment>
<accession>A0A1S8TS59</accession>
<dbReference type="AlphaFoldDB" id="A0A1S8TS59"/>
<dbReference type="Proteomes" id="UP000190890">
    <property type="component" value="Unassembled WGS sequence"/>
</dbReference>
<proteinExistence type="predicted"/>
<name>A0A1S8TS59_9CLOT</name>
<gene>
    <name evidence="1" type="ORF">CLPUN_12790</name>
</gene>
<organism evidence="1 2">
    <name type="scientific">Clostridium puniceum</name>
    <dbReference type="NCBI Taxonomy" id="29367"/>
    <lineage>
        <taxon>Bacteria</taxon>
        <taxon>Bacillati</taxon>
        <taxon>Bacillota</taxon>
        <taxon>Clostridia</taxon>
        <taxon>Eubacteriales</taxon>
        <taxon>Clostridiaceae</taxon>
        <taxon>Clostridium</taxon>
    </lineage>
</organism>
<dbReference type="EMBL" id="LZZM01000080">
    <property type="protein sequence ID" value="OOM80613.1"/>
    <property type="molecule type" value="Genomic_DNA"/>
</dbReference>